<keyword evidence="1" id="KW-1133">Transmembrane helix</keyword>
<keyword evidence="3" id="KW-1185">Reference proteome</keyword>
<dbReference type="Proteomes" id="UP001178507">
    <property type="component" value="Unassembled WGS sequence"/>
</dbReference>
<evidence type="ECO:0000313" key="3">
    <source>
        <dbReference type="Proteomes" id="UP001178507"/>
    </source>
</evidence>
<organism evidence="2 3">
    <name type="scientific">Effrenium voratum</name>
    <dbReference type="NCBI Taxonomy" id="2562239"/>
    <lineage>
        <taxon>Eukaryota</taxon>
        <taxon>Sar</taxon>
        <taxon>Alveolata</taxon>
        <taxon>Dinophyceae</taxon>
        <taxon>Suessiales</taxon>
        <taxon>Symbiodiniaceae</taxon>
        <taxon>Effrenium</taxon>
    </lineage>
</organism>
<keyword evidence="1" id="KW-0472">Membrane</keyword>
<protein>
    <submittedName>
        <fullName evidence="2">Uncharacterized protein</fullName>
    </submittedName>
</protein>
<name>A0AA36MQ35_9DINO</name>
<keyword evidence="1" id="KW-0812">Transmembrane</keyword>
<accession>A0AA36MQ35</accession>
<proteinExistence type="predicted"/>
<dbReference type="EMBL" id="CAUJNA010000347">
    <property type="protein sequence ID" value="CAJ1375898.1"/>
    <property type="molecule type" value="Genomic_DNA"/>
</dbReference>
<reference evidence="2" key="1">
    <citation type="submission" date="2023-08" db="EMBL/GenBank/DDBJ databases">
        <authorList>
            <person name="Chen Y."/>
            <person name="Shah S."/>
            <person name="Dougan E. K."/>
            <person name="Thang M."/>
            <person name="Chan C."/>
        </authorList>
    </citation>
    <scope>NUCLEOTIDE SEQUENCE</scope>
</reference>
<sequence length="320" mass="35077">MPERDKGNLLLSLGLPCFCGGGGLLALAFLLRSREAKLRRELELMASTELLSVDSAVRAAQRRGLNAGAYVELCGQSYTEQPLKSQDKLAMAVETRKLEKVERYKWKEGDYIYEERETTVDGRTRVQRTNTGRREPGKWVPSIQLREVERTASTAASGVCFRELGATSGLMSSPLQICLDLKSFDVEGLLRCQSETKTYSPSTSTNVNVTVNSDTPPPARILGYETRERILPMGQEVYAVGNVAWRYRASVKGMQGEGAVAVLQRAQGKPSIFAFGSRESILQQRQSSLEWTGSVADLLRSLGLGTMALGGALGLAGYLR</sequence>
<comment type="caution">
    <text evidence="2">The sequence shown here is derived from an EMBL/GenBank/DDBJ whole genome shotgun (WGS) entry which is preliminary data.</text>
</comment>
<dbReference type="AlphaFoldDB" id="A0AA36MQ35"/>
<feature type="transmembrane region" description="Helical" evidence="1">
    <location>
        <begin position="12"/>
        <end position="31"/>
    </location>
</feature>
<gene>
    <name evidence="2" type="ORF">EVOR1521_LOCUS5080</name>
</gene>
<evidence type="ECO:0000256" key="1">
    <source>
        <dbReference type="SAM" id="Phobius"/>
    </source>
</evidence>
<evidence type="ECO:0000313" key="2">
    <source>
        <dbReference type="EMBL" id="CAJ1375898.1"/>
    </source>
</evidence>